<evidence type="ECO:0000256" key="1">
    <source>
        <dbReference type="SAM" id="MobiDB-lite"/>
    </source>
</evidence>
<evidence type="ECO:0008006" key="4">
    <source>
        <dbReference type="Google" id="ProtNLM"/>
    </source>
</evidence>
<gene>
    <name evidence="2" type="ORF">CC85DRAFT_283602</name>
</gene>
<feature type="region of interest" description="Disordered" evidence="1">
    <location>
        <begin position="182"/>
        <end position="227"/>
    </location>
</feature>
<dbReference type="GeneID" id="28983021"/>
<dbReference type="OrthoDB" id="2575467at2759"/>
<dbReference type="RefSeq" id="XP_018280849.1">
    <property type="nucleotide sequence ID" value="XM_018422418.1"/>
</dbReference>
<sequence length="275" mass="29857">MQGQQKLVPFVPPAPVGIPIAAVQSLVPQLATTINDIDTLKTQLSAGNVNATFPSWDTLLQRYTLLLSRVQSLSKFISTPPPKGTEPALAHYLVHPLRPLAPDADQLAQDVLFQAINTQTLPMPESESVPGARGMLGLDTLRGLDEGALQRHTDRLKARLGRESQRARGMMREIERRGEEYDWTYRPGEEEEEEKEEEEEEEDLFGDDEEEEEQKAEPLAPNPREGWGVADYLVFLETGKAKAPEAAPAEGASAAPVSAPGATAAQATALATASA</sequence>
<dbReference type="Proteomes" id="UP000053611">
    <property type="component" value="Unassembled WGS sequence"/>
</dbReference>
<dbReference type="Gene3D" id="1.20.58.1710">
    <property type="match status" value="1"/>
</dbReference>
<feature type="compositionally biased region" description="Low complexity" evidence="1">
    <location>
        <begin position="244"/>
        <end position="275"/>
    </location>
</feature>
<evidence type="ECO:0000313" key="3">
    <source>
        <dbReference type="Proteomes" id="UP000053611"/>
    </source>
</evidence>
<dbReference type="EMBL" id="KQ087187">
    <property type="protein sequence ID" value="KLT44358.1"/>
    <property type="molecule type" value="Genomic_DNA"/>
</dbReference>
<keyword evidence="3" id="KW-1185">Reference proteome</keyword>
<proteinExistence type="predicted"/>
<reference evidence="2 3" key="1">
    <citation type="submission" date="2015-03" db="EMBL/GenBank/DDBJ databases">
        <title>Genomics and transcriptomics of the oil-accumulating basidiomycete yeast T. oleaginosus allow insights into substrate utilization and the diverse evolutionary trajectories of mating systems in fungi.</title>
        <authorList>
            <consortium name="DOE Joint Genome Institute"/>
            <person name="Kourist R."/>
            <person name="Kracht O."/>
            <person name="Bracharz F."/>
            <person name="Lipzen A."/>
            <person name="Nolan M."/>
            <person name="Ohm R."/>
            <person name="Grigoriev I."/>
            <person name="Sun S."/>
            <person name="Heitman J."/>
            <person name="Bruck T."/>
            <person name="Nowrousian M."/>
        </authorList>
    </citation>
    <scope>NUCLEOTIDE SEQUENCE [LARGE SCALE GENOMIC DNA]</scope>
    <source>
        <strain evidence="2 3">IBC0246</strain>
    </source>
</reference>
<feature type="compositionally biased region" description="Acidic residues" evidence="1">
    <location>
        <begin position="189"/>
        <end position="214"/>
    </location>
</feature>
<dbReference type="AlphaFoldDB" id="A0A0J0XTD5"/>
<name>A0A0J0XTD5_9TREE</name>
<organism evidence="2 3">
    <name type="scientific">Cutaneotrichosporon oleaginosum</name>
    <dbReference type="NCBI Taxonomy" id="879819"/>
    <lineage>
        <taxon>Eukaryota</taxon>
        <taxon>Fungi</taxon>
        <taxon>Dikarya</taxon>
        <taxon>Basidiomycota</taxon>
        <taxon>Agaricomycotina</taxon>
        <taxon>Tremellomycetes</taxon>
        <taxon>Trichosporonales</taxon>
        <taxon>Trichosporonaceae</taxon>
        <taxon>Cutaneotrichosporon</taxon>
    </lineage>
</organism>
<protein>
    <recommendedName>
        <fullName evidence="4">Mediator complex subunit 8</fullName>
    </recommendedName>
</protein>
<accession>A0A0J0XTD5</accession>
<evidence type="ECO:0000313" key="2">
    <source>
        <dbReference type="EMBL" id="KLT44358.1"/>
    </source>
</evidence>
<feature type="region of interest" description="Disordered" evidence="1">
    <location>
        <begin position="241"/>
        <end position="275"/>
    </location>
</feature>